<comment type="caution">
    <text evidence="2">The sequence shown here is derived from an EMBL/GenBank/DDBJ whole genome shotgun (WGS) entry which is preliminary data.</text>
</comment>
<evidence type="ECO:0000256" key="1">
    <source>
        <dbReference type="SAM" id="Coils"/>
    </source>
</evidence>
<dbReference type="AlphaFoldDB" id="A0A8S1T096"/>
<evidence type="ECO:0000313" key="2">
    <source>
        <dbReference type="EMBL" id="CAD8147281.1"/>
    </source>
</evidence>
<name>A0A8S1T096_PAROT</name>
<dbReference type="OrthoDB" id="301963at2759"/>
<feature type="coiled-coil region" evidence="1">
    <location>
        <begin position="68"/>
        <end position="307"/>
    </location>
</feature>
<sequence length="615" mass="73268">MSRIARQNQRATYSLNQSMTNGLPALTPENMNLCISQFYGRRPTQKIYESPINEIQSGRQHLPYQKDIEQLKEEIIYLKKENARLKDQNKQLQFQIKLDEKEQMDKRTTQEVSDDQINYNQSSRLVEKLKQARMLLQERQAEIDSLKKSTRYMKLQEMEMELGNTKSKFEILNKQINEILKTENDVHKFHKLTIQTVELEEKLRILSNSNQKQKRKILCLRQELLTCQAMKDRYRKQLEQCQVDFDKYKKNHEQEIQKKTRYKEIIDNLNQQLSNKQNVIQSMQMEIEKQKQLVLQKQRQFKELEDQYQTKKSWLTNKKEADTSFQEALDEKVNKNLVLGDDDLSNSYKQQSETKIVLEEDHRDRSYIMQNRLSMDSARDEQKSPKAQSLQIIPDIEVTKQKLPRVNHIDVEEIGKRLKYQLMYQQVPFEQINQFFEQKSEISILELVDILQGAPFCMQHQKQALLLARYLIEDNTQPYVEFTPLQTNDNCVIKSVLKNIIGKYQLFDIQQECQIMQNISQQIWKFRQSIVEQIKMITAKRSNSQYNELCDEGEFKNAIQGSNILLDERQKEFLGFFIFREFDGSKQFDYKMLIDKIGNQNPQNSPSKINPQQFQ</sequence>
<organism evidence="2 3">
    <name type="scientific">Paramecium octaurelia</name>
    <dbReference type="NCBI Taxonomy" id="43137"/>
    <lineage>
        <taxon>Eukaryota</taxon>
        <taxon>Sar</taxon>
        <taxon>Alveolata</taxon>
        <taxon>Ciliophora</taxon>
        <taxon>Intramacronucleata</taxon>
        <taxon>Oligohymenophorea</taxon>
        <taxon>Peniculida</taxon>
        <taxon>Parameciidae</taxon>
        <taxon>Paramecium</taxon>
    </lineage>
</organism>
<reference evidence="2" key="1">
    <citation type="submission" date="2021-01" db="EMBL/GenBank/DDBJ databases">
        <authorList>
            <consortium name="Genoscope - CEA"/>
            <person name="William W."/>
        </authorList>
    </citation>
    <scope>NUCLEOTIDE SEQUENCE</scope>
</reference>
<keyword evidence="1" id="KW-0175">Coiled coil</keyword>
<dbReference type="EMBL" id="CAJJDP010000019">
    <property type="protein sequence ID" value="CAD8147281.1"/>
    <property type="molecule type" value="Genomic_DNA"/>
</dbReference>
<accession>A0A8S1T096</accession>
<gene>
    <name evidence="2" type="ORF">POCTA_138.1.T0190355</name>
</gene>
<dbReference type="Proteomes" id="UP000683925">
    <property type="component" value="Unassembled WGS sequence"/>
</dbReference>
<keyword evidence="3" id="KW-1185">Reference proteome</keyword>
<evidence type="ECO:0000313" key="3">
    <source>
        <dbReference type="Proteomes" id="UP000683925"/>
    </source>
</evidence>
<dbReference type="OMA" id="KTENDVH"/>
<proteinExistence type="predicted"/>
<protein>
    <submittedName>
        <fullName evidence="2">Uncharacterized protein</fullName>
    </submittedName>
</protein>